<protein>
    <submittedName>
        <fullName evidence="2">GNAT family N-acetyltransferase</fullName>
        <ecNumber evidence="2">2.3.1.-</ecNumber>
    </submittedName>
</protein>
<dbReference type="GO" id="GO:0016746">
    <property type="term" value="F:acyltransferase activity"/>
    <property type="evidence" value="ECO:0007669"/>
    <property type="project" value="UniProtKB-KW"/>
</dbReference>
<keyword evidence="3" id="KW-1185">Reference proteome</keyword>
<proteinExistence type="predicted"/>
<keyword evidence="2" id="KW-0012">Acyltransferase</keyword>
<keyword evidence="2" id="KW-0808">Transferase</keyword>
<dbReference type="Pfam" id="PF08445">
    <property type="entry name" value="FR47"/>
    <property type="match status" value="1"/>
</dbReference>
<dbReference type="EMBL" id="JASBQV010000002">
    <property type="protein sequence ID" value="MDI3233790.1"/>
    <property type="molecule type" value="Genomic_DNA"/>
</dbReference>
<dbReference type="SUPFAM" id="SSF55729">
    <property type="entry name" value="Acyl-CoA N-acyltransferases (Nat)"/>
    <property type="match status" value="1"/>
</dbReference>
<organism evidence="2 3">
    <name type="scientific">Exiguobacterium antarcticum</name>
    <dbReference type="NCBI Taxonomy" id="132920"/>
    <lineage>
        <taxon>Bacteria</taxon>
        <taxon>Bacillati</taxon>
        <taxon>Bacillota</taxon>
        <taxon>Bacilli</taxon>
        <taxon>Bacillales</taxon>
        <taxon>Bacillales Family XII. Incertae Sedis</taxon>
        <taxon>Exiguobacterium</taxon>
    </lineage>
</organism>
<accession>A0ABT6QYM3</accession>
<dbReference type="Proteomes" id="UP001243286">
    <property type="component" value="Unassembled WGS sequence"/>
</dbReference>
<dbReference type="Gene3D" id="3.40.630.30">
    <property type="match status" value="1"/>
</dbReference>
<feature type="domain" description="N-acetyltransferase" evidence="1">
    <location>
        <begin position="112"/>
        <end position="269"/>
    </location>
</feature>
<dbReference type="EC" id="2.3.1.-" evidence="2"/>
<sequence>MLTHYRDYESFKQIAVPLLEQRSDLHQLPLGILERGDIPILMAIAREGDRTIVVLQTIEEQAILAGDAFTYDGTRKLSRILNCPGYIGEQAIIEPLLASHSPFHIKMDQGVYALRKVIPPAALDYTFRVIDASFTDDAVRFGWAFIKETGALPATERSRLKNQQTIRKHIEAGTLFGLFDGNQLLAMASSSRPTSSGVTISYVFTPQRWRKQGIASYLVACLADHLLTSYPMVSLYTDWSNLTSNKIYQAIGFELVGRSVQITKRPKYQ</sequence>
<gene>
    <name evidence="2" type="ORF">QK289_02130</name>
</gene>
<evidence type="ECO:0000313" key="2">
    <source>
        <dbReference type="EMBL" id="MDI3233790.1"/>
    </source>
</evidence>
<dbReference type="InterPro" id="IPR000182">
    <property type="entry name" value="GNAT_dom"/>
</dbReference>
<dbReference type="InterPro" id="IPR013653">
    <property type="entry name" value="GCN5-like_dom"/>
</dbReference>
<evidence type="ECO:0000259" key="1">
    <source>
        <dbReference type="PROSITE" id="PS51186"/>
    </source>
</evidence>
<comment type="caution">
    <text evidence="2">The sequence shown here is derived from an EMBL/GenBank/DDBJ whole genome shotgun (WGS) entry which is preliminary data.</text>
</comment>
<evidence type="ECO:0000313" key="3">
    <source>
        <dbReference type="Proteomes" id="UP001243286"/>
    </source>
</evidence>
<dbReference type="PROSITE" id="PS51186">
    <property type="entry name" value="GNAT"/>
    <property type="match status" value="1"/>
</dbReference>
<dbReference type="InterPro" id="IPR016181">
    <property type="entry name" value="Acyl_CoA_acyltransferase"/>
</dbReference>
<reference evidence="2 3" key="1">
    <citation type="submission" date="2023-04" db="EMBL/GenBank/DDBJ databases">
        <title>Antarctic isolates genomes.</title>
        <authorList>
            <person name="Dimov S.G."/>
        </authorList>
    </citation>
    <scope>NUCLEOTIDE SEQUENCE [LARGE SCALE GENOMIC DNA]</scope>
    <source>
        <strain evidence="2 3">AL19</strain>
    </source>
</reference>
<dbReference type="RefSeq" id="WP_014970741.1">
    <property type="nucleotide sequence ID" value="NZ_JANJYY010000004.1"/>
</dbReference>
<name>A0ABT6QYM3_9BACL</name>